<keyword evidence="2" id="KW-0812">Transmembrane</keyword>
<comment type="caution">
    <text evidence="4">The sequence shown here is derived from an EMBL/GenBank/DDBJ whole genome shotgun (WGS) entry which is preliminary data.</text>
</comment>
<reference evidence="4 5" key="1">
    <citation type="submission" date="2018-11" db="EMBL/GenBank/DDBJ databases">
        <authorList>
            <person name="Ye M.-Q."/>
            <person name="Du Z.-J."/>
        </authorList>
    </citation>
    <scope>NUCLEOTIDE SEQUENCE [LARGE SCALE GENOMIC DNA]</scope>
    <source>
        <strain evidence="4 5">U0105</strain>
    </source>
</reference>
<dbReference type="OrthoDB" id="6328410at2"/>
<dbReference type="AlphaFoldDB" id="A0A3N5XZ78"/>
<dbReference type="SMART" id="SM00342">
    <property type="entry name" value="HTH_ARAC"/>
    <property type="match status" value="1"/>
</dbReference>
<dbReference type="Gene3D" id="1.10.10.60">
    <property type="entry name" value="Homeodomain-like"/>
    <property type="match status" value="1"/>
</dbReference>
<dbReference type="EMBL" id="RPOK01000004">
    <property type="protein sequence ID" value="RPJ66040.1"/>
    <property type="molecule type" value="Genomic_DNA"/>
</dbReference>
<proteinExistence type="predicted"/>
<gene>
    <name evidence="4" type="ORF">DRW07_14655</name>
</gene>
<feature type="transmembrane region" description="Helical" evidence="2">
    <location>
        <begin position="180"/>
        <end position="209"/>
    </location>
</feature>
<dbReference type="RefSeq" id="WP_124028671.1">
    <property type="nucleotide sequence ID" value="NZ_JBHRSN010000007.1"/>
</dbReference>
<name>A0A3N5XZ78_9ALTE</name>
<evidence type="ECO:0000313" key="4">
    <source>
        <dbReference type="EMBL" id="RPJ66040.1"/>
    </source>
</evidence>
<organism evidence="4 5">
    <name type="scientific">Alteromonas sediminis</name>
    <dbReference type="NCBI Taxonomy" id="2259342"/>
    <lineage>
        <taxon>Bacteria</taxon>
        <taxon>Pseudomonadati</taxon>
        <taxon>Pseudomonadota</taxon>
        <taxon>Gammaproteobacteria</taxon>
        <taxon>Alteromonadales</taxon>
        <taxon>Alteromonadaceae</taxon>
        <taxon>Alteromonas/Salinimonas group</taxon>
        <taxon>Alteromonas</taxon>
    </lineage>
</organism>
<evidence type="ECO:0000259" key="3">
    <source>
        <dbReference type="PROSITE" id="PS01124"/>
    </source>
</evidence>
<evidence type="ECO:0000256" key="1">
    <source>
        <dbReference type="ARBA" id="ARBA00023125"/>
    </source>
</evidence>
<feature type="domain" description="HTH araC/xylS-type" evidence="3">
    <location>
        <begin position="263"/>
        <end position="358"/>
    </location>
</feature>
<dbReference type="Proteomes" id="UP000275281">
    <property type="component" value="Unassembled WGS sequence"/>
</dbReference>
<evidence type="ECO:0000313" key="5">
    <source>
        <dbReference type="Proteomes" id="UP000275281"/>
    </source>
</evidence>
<feature type="transmembrane region" description="Helical" evidence="2">
    <location>
        <begin position="37"/>
        <end position="56"/>
    </location>
</feature>
<keyword evidence="2" id="KW-1133">Transmembrane helix</keyword>
<keyword evidence="5" id="KW-1185">Reference proteome</keyword>
<feature type="transmembrane region" description="Helical" evidence="2">
    <location>
        <begin position="215"/>
        <end position="238"/>
    </location>
</feature>
<dbReference type="PANTHER" id="PTHR43280:SF2">
    <property type="entry name" value="HTH-TYPE TRANSCRIPTIONAL REGULATOR EXSA"/>
    <property type="match status" value="1"/>
</dbReference>
<keyword evidence="1" id="KW-0238">DNA-binding</keyword>
<dbReference type="GO" id="GO:0043565">
    <property type="term" value="F:sequence-specific DNA binding"/>
    <property type="evidence" value="ECO:0007669"/>
    <property type="project" value="InterPro"/>
</dbReference>
<dbReference type="PANTHER" id="PTHR43280">
    <property type="entry name" value="ARAC-FAMILY TRANSCRIPTIONAL REGULATOR"/>
    <property type="match status" value="1"/>
</dbReference>
<feature type="transmembrane region" description="Helical" evidence="2">
    <location>
        <begin position="6"/>
        <end position="25"/>
    </location>
</feature>
<keyword evidence="2" id="KW-0472">Membrane</keyword>
<evidence type="ECO:0000256" key="2">
    <source>
        <dbReference type="SAM" id="Phobius"/>
    </source>
</evidence>
<dbReference type="PROSITE" id="PS01124">
    <property type="entry name" value="HTH_ARAC_FAMILY_2"/>
    <property type="match status" value="1"/>
</dbReference>
<dbReference type="InterPro" id="IPR018060">
    <property type="entry name" value="HTH_AraC"/>
</dbReference>
<feature type="transmembrane region" description="Helical" evidence="2">
    <location>
        <begin position="62"/>
        <end position="83"/>
    </location>
</feature>
<protein>
    <recommendedName>
        <fullName evidence="3">HTH araC/xylS-type domain-containing protein</fullName>
    </recommendedName>
</protein>
<feature type="transmembrane region" description="Helical" evidence="2">
    <location>
        <begin position="95"/>
        <end position="114"/>
    </location>
</feature>
<sequence>MILTSAYFIILLLLVFWLYIIYVGWQHTDKQQGSEQLYAAIALWPMGLVDSIIRVLSIEAWFPVAGVFHFIPVAVAGALLHHLHNKTQPKYRRAGWITALLVIASIGAQVPLLLHPVNAENWISTDLAGAPIQLWWIYLPYLVTLCCLLILSGQMLDIGRRYHKYLPWQSVDIHRYKISVIMLLAGCLLAVSLTGLLILVVIGAGGVAIEGWTLGIDLFCNMLLLFLLWSTVVAVHVLPSPIEYNRVFSASMKATERDTETLNRADKVMISGKCYKSIGLTITEFARKAGVEPTDLLIALKRIKKHDFRGYIFHYRMEYARNVVMNTDTSIANVAKRLGFNSEKFLSGAFLHYLEKRK</sequence>
<feature type="transmembrane region" description="Helical" evidence="2">
    <location>
        <begin position="134"/>
        <end position="159"/>
    </location>
</feature>
<accession>A0A3N5XZ78</accession>
<dbReference type="GO" id="GO:0003700">
    <property type="term" value="F:DNA-binding transcription factor activity"/>
    <property type="evidence" value="ECO:0007669"/>
    <property type="project" value="InterPro"/>
</dbReference>